<gene>
    <name evidence="5" type="ORF">F8153_14370</name>
</gene>
<evidence type="ECO:0000259" key="4">
    <source>
        <dbReference type="PROSITE" id="PS01124"/>
    </source>
</evidence>
<dbReference type="InterPro" id="IPR050959">
    <property type="entry name" value="MarA-like"/>
</dbReference>
<dbReference type="SUPFAM" id="SSF55136">
    <property type="entry name" value="Probable bacterial effector-binding domain"/>
    <property type="match status" value="1"/>
</dbReference>
<organism evidence="5 6">
    <name type="scientific">Alkaliphilus serpentinus</name>
    <dbReference type="NCBI Taxonomy" id="1482731"/>
    <lineage>
        <taxon>Bacteria</taxon>
        <taxon>Bacillati</taxon>
        <taxon>Bacillota</taxon>
        <taxon>Clostridia</taxon>
        <taxon>Peptostreptococcales</taxon>
        <taxon>Natronincolaceae</taxon>
        <taxon>Alkaliphilus</taxon>
    </lineage>
</organism>
<feature type="domain" description="HTH araC/xylS-type" evidence="4">
    <location>
        <begin position="8"/>
        <end position="106"/>
    </location>
</feature>
<dbReference type="AlphaFoldDB" id="A0A833M6Z8"/>
<dbReference type="InterPro" id="IPR029441">
    <property type="entry name" value="Cass2"/>
</dbReference>
<dbReference type="RefSeq" id="WP_151867048.1">
    <property type="nucleotide sequence ID" value="NZ_WBZB01000055.1"/>
</dbReference>
<dbReference type="Pfam" id="PF12833">
    <property type="entry name" value="HTH_18"/>
    <property type="match status" value="1"/>
</dbReference>
<dbReference type="InterPro" id="IPR011256">
    <property type="entry name" value="Reg_factor_effector_dom_sf"/>
</dbReference>
<dbReference type="PROSITE" id="PS00041">
    <property type="entry name" value="HTH_ARAC_FAMILY_1"/>
    <property type="match status" value="1"/>
</dbReference>
<dbReference type="EMBL" id="WBZB01000055">
    <property type="protein sequence ID" value="KAB3525914.1"/>
    <property type="molecule type" value="Genomic_DNA"/>
</dbReference>
<dbReference type="SMART" id="SM00871">
    <property type="entry name" value="AraC_E_bind"/>
    <property type="match status" value="1"/>
</dbReference>
<dbReference type="PANTHER" id="PTHR47504:SF5">
    <property type="entry name" value="RIGHT ORIGIN-BINDING PROTEIN"/>
    <property type="match status" value="1"/>
</dbReference>
<proteinExistence type="predicted"/>
<dbReference type="GO" id="GO:0003700">
    <property type="term" value="F:DNA-binding transcription factor activity"/>
    <property type="evidence" value="ECO:0007669"/>
    <property type="project" value="InterPro"/>
</dbReference>
<name>A0A833M6Z8_9FIRM</name>
<dbReference type="InterPro" id="IPR018062">
    <property type="entry name" value="HTH_AraC-typ_CS"/>
</dbReference>
<evidence type="ECO:0000256" key="3">
    <source>
        <dbReference type="ARBA" id="ARBA00023163"/>
    </source>
</evidence>
<protein>
    <submittedName>
        <fullName evidence="5">AraC family transcriptional regulator</fullName>
    </submittedName>
</protein>
<dbReference type="PANTHER" id="PTHR47504">
    <property type="entry name" value="RIGHT ORIGIN-BINDING PROTEIN"/>
    <property type="match status" value="1"/>
</dbReference>
<dbReference type="SMART" id="SM00342">
    <property type="entry name" value="HTH_ARAC"/>
    <property type="match status" value="1"/>
</dbReference>
<dbReference type="OrthoDB" id="45544at2"/>
<dbReference type="InterPro" id="IPR009057">
    <property type="entry name" value="Homeodomain-like_sf"/>
</dbReference>
<dbReference type="Proteomes" id="UP000465601">
    <property type="component" value="Unassembled WGS sequence"/>
</dbReference>
<keyword evidence="1" id="KW-0805">Transcription regulation</keyword>
<dbReference type="InterPro" id="IPR018060">
    <property type="entry name" value="HTH_AraC"/>
</dbReference>
<keyword evidence="6" id="KW-1185">Reference proteome</keyword>
<keyword evidence="3" id="KW-0804">Transcription</keyword>
<evidence type="ECO:0000313" key="5">
    <source>
        <dbReference type="EMBL" id="KAB3525914.1"/>
    </source>
</evidence>
<accession>A0A833M6Z8</accession>
<comment type="caution">
    <text evidence="5">The sequence shown here is derived from an EMBL/GenBank/DDBJ whole genome shotgun (WGS) entry which is preliminary data.</text>
</comment>
<keyword evidence="2" id="KW-0238">DNA-binding</keyword>
<evidence type="ECO:0000313" key="6">
    <source>
        <dbReference type="Proteomes" id="UP000465601"/>
    </source>
</evidence>
<sequence length="288" mass="33898">MNYYNRIQKSIDFIEENLLKDITLSLAASQAYCSLYHYHRIFHSMVGYTVKDYIRKRRLSCAAEELFNSNIKVIDIALKYQYKTHASFTRAFVDEVGISPKEYRKHKKKPYNFDRVNIYSNIYKSLLKESLVGPQIISKSEFNVIGFELRTSKTDEMDFKRIPMFWNKFFNSNLGNKIPNKIYPDTYLGYSCDFDEQGNYTYLICSEVEESTTPPRGLVKKIIPASRYATFNVKGPLPENLISTWRYVYNTWLPKSGLELIDNTDFEELNMERINKDIPEVTIYIPIK</sequence>
<dbReference type="PROSITE" id="PS01124">
    <property type="entry name" value="HTH_ARAC_FAMILY_2"/>
    <property type="match status" value="1"/>
</dbReference>
<evidence type="ECO:0000256" key="1">
    <source>
        <dbReference type="ARBA" id="ARBA00023015"/>
    </source>
</evidence>
<dbReference type="InterPro" id="IPR010499">
    <property type="entry name" value="AraC_E-bd"/>
</dbReference>
<dbReference type="Gene3D" id="3.20.80.10">
    <property type="entry name" value="Regulatory factor, effector binding domain"/>
    <property type="match status" value="1"/>
</dbReference>
<dbReference type="SUPFAM" id="SSF46689">
    <property type="entry name" value="Homeodomain-like"/>
    <property type="match status" value="2"/>
</dbReference>
<evidence type="ECO:0000256" key="2">
    <source>
        <dbReference type="ARBA" id="ARBA00023125"/>
    </source>
</evidence>
<dbReference type="Gene3D" id="1.10.10.60">
    <property type="entry name" value="Homeodomain-like"/>
    <property type="match status" value="2"/>
</dbReference>
<dbReference type="GO" id="GO:0043565">
    <property type="term" value="F:sequence-specific DNA binding"/>
    <property type="evidence" value="ECO:0007669"/>
    <property type="project" value="InterPro"/>
</dbReference>
<dbReference type="Pfam" id="PF14526">
    <property type="entry name" value="Cass2"/>
    <property type="match status" value="1"/>
</dbReference>
<reference evidence="5 6" key="1">
    <citation type="submission" date="2019-10" db="EMBL/GenBank/DDBJ databases">
        <title>Alkaliphilus serpentinus sp. nov. and Alkaliphilus pronyensis sp. nov., two novel anaerobic alkaliphilic species isolated from the serpentinized-hosted hydrothermal field of the Prony Bay (New Caledonia).</title>
        <authorList>
            <person name="Postec A."/>
        </authorList>
    </citation>
    <scope>NUCLEOTIDE SEQUENCE [LARGE SCALE GENOMIC DNA]</scope>
    <source>
        <strain evidence="5 6">LacT</strain>
    </source>
</reference>